<dbReference type="Pfam" id="PF03929">
    <property type="entry name" value="PepSY_TM"/>
    <property type="match status" value="1"/>
</dbReference>
<feature type="transmembrane region" description="Helical" evidence="1">
    <location>
        <begin position="339"/>
        <end position="360"/>
    </location>
</feature>
<gene>
    <name evidence="2" type="ORF">OL497_15095</name>
</gene>
<keyword evidence="3" id="KW-1185">Reference proteome</keyword>
<feature type="transmembrane region" description="Helical" evidence="1">
    <location>
        <begin position="143"/>
        <end position="165"/>
    </location>
</feature>
<proteinExistence type="predicted"/>
<evidence type="ECO:0000256" key="1">
    <source>
        <dbReference type="SAM" id="Phobius"/>
    </source>
</evidence>
<dbReference type="InterPro" id="IPR005625">
    <property type="entry name" value="PepSY-ass_TM"/>
</dbReference>
<organism evidence="2 3">
    <name type="scientific">Chitinophaga nivalis</name>
    <dbReference type="NCBI Taxonomy" id="2991709"/>
    <lineage>
        <taxon>Bacteria</taxon>
        <taxon>Pseudomonadati</taxon>
        <taxon>Bacteroidota</taxon>
        <taxon>Chitinophagia</taxon>
        <taxon>Chitinophagales</taxon>
        <taxon>Chitinophagaceae</taxon>
        <taxon>Chitinophaga</taxon>
    </lineage>
</organism>
<keyword evidence="1" id="KW-0812">Transmembrane</keyword>
<sequence length="388" mass="43433">MIKRFKKITGQLHLWLGLASGLVVFIVTVTGSMLVFEKELDPLINKDRYFVAHQPGEARLSLDSLLRQVARAQPALQVTRLEIETHDPDRPLMLLATRKKELYRMAVDPYTAKVVSVIPEDKRFFSIIVHLHRYLLAGKTGKAITGVSCIIFICLIISGLILWWPKKWKGLKQRLSIKNSGNRKRFIWDLHAVGGFYIHALILVIALTGLTWSYKWFNNGIFLVMDGKPPAANKAPANRVMQAAGDGFYESLYNKANVALPYNGRVTLLIPAGDSTAVTVSKENHEAAVPNVVDFLYYEKGTGTLLKAMPYAKQTAGMKVRRMIYPIHTGSIFGWPTKLLAFFSCLFAASLPVTGLLVWLNRRKKKTKSVPPRKAANLAVAPIPRPVE</sequence>
<keyword evidence="1" id="KW-0472">Membrane</keyword>
<comment type="caution">
    <text evidence="2">The sequence shown here is derived from an EMBL/GenBank/DDBJ whole genome shotgun (WGS) entry which is preliminary data.</text>
</comment>
<feature type="transmembrane region" description="Helical" evidence="1">
    <location>
        <begin position="186"/>
        <end position="212"/>
    </location>
</feature>
<evidence type="ECO:0000313" key="2">
    <source>
        <dbReference type="EMBL" id="MCW3485234.1"/>
    </source>
</evidence>
<feature type="transmembrane region" description="Helical" evidence="1">
    <location>
        <begin position="12"/>
        <end position="36"/>
    </location>
</feature>
<evidence type="ECO:0000313" key="3">
    <source>
        <dbReference type="Proteomes" id="UP001207742"/>
    </source>
</evidence>
<protein>
    <submittedName>
        <fullName evidence="2">PepSY domain-containing protein</fullName>
    </submittedName>
</protein>
<accession>A0ABT3IMQ2</accession>
<dbReference type="EMBL" id="JAPDNS010000001">
    <property type="protein sequence ID" value="MCW3485234.1"/>
    <property type="molecule type" value="Genomic_DNA"/>
</dbReference>
<name>A0ABT3IMQ2_9BACT</name>
<keyword evidence="1" id="KW-1133">Transmembrane helix</keyword>
<dbReference type="PANTHER" id="PTHR34219">
    <property type="entry name" value="IRON-REGULATED INNER MEMBRANE PROTEIN-RELATED"/>
    <property type="match status" value="1"/>
</dbReference>
<dbReference type="Proteomes" id="UP001207742">
    <property type="component" value="Unassembled WGS sequence"/>
</dbReference>
<dbReference type="RefSeq" id="WP_264731398.1">
    <property type="nucleotide sequence ID" value="NZ_JAPDNR010000001.1"/>
</dbReference>
<reference evidence="2 3" key="1">
    <citation type="submission" date="2022-10" db="EMBL/GenBank/DDBJ databases">
        <title>Chitinophaga nivalis PC15 sp. nov., isolated from Pyeongchang county, South Korea.</title>
        <authorList>
            <person name="Trinh H.N."/>
        </authorList>
    </citation>
    <scope>NUCLEOTIDE SEQUENCE [LARGE SCALE GENOMIC DNA]</scope>
    <source>
        <strain evidence="2 3">PC14</strain>
    </source>
</reference>
<dbReference type="PANTHER" id="PTHR34219:SF3">
    <property type="entry name" value="BLL7967 PROTEIN"/>
    <property type="match status" value="1"/>
</dbReference>